<protein>
    <submittedName>
        <fullName evidence="1">Uncharacterized protein</fullName>
    </submittedName>
</protein>
<reference evidence="1" key="1">
    <citation type="submission" date="2020-01" db="EMBL/GenBank/DDBJ databases">
        <authorList>
            <person name="Meier V. D."/>
            <person name="Meier V D."/>
        </authorList>
    </citation>
    <scope>NUCLEOTIDE SEQUENCE</scope>
    <source>
        <strain evidence="1">HLG_WM_MAG_01</strain>
    </source>
</reference>
<dbReference type="AlphaFoldDB" id="A0A6S6T4S2"/>
<accession>A0A6S6T4S2</accession>
<proteinExistence type="predicted"/>
<sequence length="157" mass="18507">MITFLPLQEETNVQELIHSTFDVDLPLSGSWGYSQEKATIINVLRDNTPLAQLQYMVTSIRANLEMNITQEQQNRYSGINANEKQRETIKYNDKVYEKVTYEITGIKEDIYNAFIKEYKEGYDDQSLDLDDHFKRRKEATLTREVIHYFDISNIQQP</sequence>
<dbReference type="EMBL" id="CACVAS010000058">
    <property type="protein sequence ID" value="CAA6813245.1"/>
    <property type="molecule type" value="Genomic_DNA"/>
</dbReference>
<organism evidence="1">
    <name type="scientific">uncultured Sulfurovum sp</name>
    <dbReference type="NCBI Taxonomy" id="269237"/>
    <lineage>
        <taxon>Bacteria</taxon>
        <taxon>Pseudomonadati</taxon>
        <taxon>Campylobacterota</taxon>
        <taxon>Epsilonproteobacteria</taxon>
        <taxon>Campylobacterales</taxon>
        <taxon>Sulfurovaceae</taxon>
        <taxon>Sulfurovum</taxon>
        <taxon>environmental samples</taxon>
    </lineage>
</organism>
<name>A0A6S6T4S2_9BACT</name>
<evidence type="ECO:0000313" key="1">
    <source>
        <dbReference type="EMBL" id="CAA6813245.1"/>
    </source>
</evidence>
<gene>
    <name evidence="1" type="ORF">HELGO_WM376</name>
</gene>